<sequence>MMNASQGTRIDFCGCFCVAGVGLSEVNETLGVSLAPRSIPGHTYETDNHP</sequence>
<dbReference type="AlphaFoldDB" id="A0A1P8WEC3"/>
<name>A0A1P8WEC3_9PLAN</name>
<gene>
    <name evidence="1" type="ORF">Fuma_02012</name>
</gene>
<accession>A0A1P8WEC3</accession>
<dbReference type="Proteomes" id="UP000187735">
    <property type="component" value="Chromosome"/>
</dbReference>
<evidence type="ECO:0000313" key="2">
    <source>
        <dbReference type="Proteomes" id="UP000187735"/>
    </source>
</evidence>
<proteinExistence type="predicted"/>
<dbReference type="EMBL" id="CP017641">
    <property type="protein sequence ID" value="APZ92401.1"/>
    <property type="molecule type" value="Genomic_DNA"/>
</dbReference>
<evidence type="ECO:0000313" key="1">
    <source>
        <dbReference type="EMBL" id="APZ92401.1"/>
    </source>
</evidence>
<protein>
    <submittedName>
        <fullName evidence="1">Uncharacterized protein</fullName>
    </submittedName>
</protein>
<reference evidence="1 2" key="1">
    <citation type="journal article" date="2016" name="Front. Microbiol.">
        <title>Fuerstia marisgermanicae gen. nov., sp. nov., an Unusual Member of the Phylum Planctomycetes from the German Wadden Sea.</title>
        <authorList>
            <person name="Kohn T."/>
            <person name="Heuer A."/>
            <person name="Jogler M."/>
            <person name="Vollmers J."/>
            <person name="Boedeker C."/>
            <person name="Bunk B."/>
            <person name="Rast P."/>
            <person name="Borchert D."/>
            <person name="Glockner I."/>
            <person name="Freese H.M."/>
            <person name="Klenk H.P."/>
            <person name="Overmann J."/>
            <person name="Kaster A.K."/>
            <person name="Rohde M."/>
            <person name="Wiegand S."/>
            <person name="Jogler C."/>
        </authorList>
    </citation>
    <scope>NUCLEOTIDE SEQUENCE [LARGE SCALE GENOMIC DNA]</scope>
    <source>
        <strain evidence="1 2">NH11</strain>
    </source>
</reference>
<dbReference type="STRING" id="1891926.Fuma_02012"/>
<keyword evidence="2" id="KW-1185">Reference proteome</keyword>
<organism evidence="1 2">
    <name type="scientific">Fuerstiella marisgermanici</name>
    <dbReference type="NCBI Taxonomy" id="1891926"/>
    <lineage>
        <taxon>Bacteria</taxon>
        <taxon>Pseudomonadati</taxon>
        <taxon>Planctomycetota</taxon>
        <taxon>Planctomycetia</taxon>
        <taxon>Planctomycetales</taxon>
        <taxon>Planctomycetaceae</taxon>
        <taxon>Fuerstiella</taxon>
    </lineage>
</organism>
<dbReference type="KEGG" id="fmr:Fuma_02012"/>